<comment type="caution">
    <text evidence="1">The sequence shown here is derived from an EMBL/GenBank/DDBJ whole genome shotgun (WGS) entry which is preliminary data.</text>
</comment>
<organism evidence="1 2">
    <name type="scientific">Racocetra persica</name>
    <dbReference type="NCBI Taxonomy" id="160502"/>
    <lineage>
        <taxon>Eukaryota</taxon>
        <taxon>Fungi</taxon>
        <taxon>Fungi incertae sedis</taxon>
        <taxon>Mucoromycota</taxon>
        <taxon>Glomeromycotina</taxon>
        <taxon>Glomeromycetes</taxon>
        <taxon>Diversisporales</taxon>
        <taxon>Gigasporaceae</taxon>
        <taxon>Racocetra</taxon>
    </lineage>
</organism>
<accession>A0ACA9QQ44</accession>
<dbReference type="Proteomes" id="UP000789920">
    <property type="component" value="Unassembled WGS sequence"/>
</dbReference>
<dbReference type="EMBL" id="CAJVQC010035984">
    <property type="protein sequence ID" value="CAG8760344.1"/>
    <property type="molecule type" value="Genomic_DNA"/>
</dbReference>
<keyword evidence="2" id="KW-1185">Reference proteome</keyword>
<protein>
    <submittedName>
        <fullName evidence="1">8062_t:CDS:1</fullName>
    </submittedName>
</protein>
<reference evidence="1" key="1">
    <citation type="submission" date="2021-06" db="EMBL/GenBank/DDBJ databases">
        <authorList>
            <person name="Kallberg Y."/>
            <person name="Tangrot J."/>
            <person name="Rosling A."/>
        </authorList>
    </citation>
    <scope>NUCLEOTIDE SEQUENCE</scope>
    <source>
        <strain evidence="1">MA461A</strain>
    </source>
</reference>
<evidence type="ECO:0000313" key="1">
    <source>
        <dbReference type="EMBL" id="CAG8760344.1"/>
    </source>
</evidence>
<feature type="non-terminal residue" evidence="1">
    <location>
        <position position="402"/>
    </location>
</feature>
<proteinExistence type="predicted"/>
<name>A0ACA9QQ44_9GLOM</name>
<sequence>MIFKSKCPDIKTPQVGIYQYVTSNPNKISDDKIIYLDGITGKSYTFGKFKHESRKFAAGLQDKLGFKRGDVLAIYSHNQVDLPMILFGAIAAGGKVTMEIPKYKTIEELSYHLTDSGASVLIVHPEYLEVAIEASINAKIPTFGVLLFGDKEIKGYKPYRSILICDREIEPINYTPEEAKSTTAYIVYTSGTTGKPKGVERTHANVTASLAQLAVVDDKLGPHSIILGVFPVRYAYAFDTILHVPLIHGATTIIHSGFNLKTFCESVQKYKITHIFGSPSIIFELVNDPLTQQFDLSSMDMFISAGTQLRDKLQRKFYEMFKTPILQNYGSTEMGAALCSLTMKSTVPDSCGNLLPNIQAKILSEDGPNIMKGYLNKKEVTDAAIDKDGFYSTGDIVSVDEQ</sequence>
<evidence type="ECO:0000313" key="2">
    <source>
        <dbReference type="Proteomes" id="UP000789920"/>
    </source>
</evidence>
<gene>
    <name evidence="1" type="ORF">RPERSI_LOCUS15165</name>
</gene>